<evidence type="ECO:0000313" key="4">
    <source>
        <dbReference type="EMBL" id="AHY47653.1"/>
    </source>
</evidence>
<dbReference type="EMBL" id="CP007514">
    <property type="protein sequence ID" value="AHY47653.1"/>
    <property type="molecule type" value="Genomic_DNA"/>
</dbReference>
<protein>
    <submittedName>
        <fullName evidence="4">Bacterial capsule synthesis protein PGA_cap</fullName>
    </submittedName>
    <submittedName>
        <fullName evidence="5">CapA family protein</fullName>
        <ecNumber evidence="5">3.1.-.-</ecNumber>
    </submittedName>
</protein>
<reference evidence="4 6" key="1">
    <citation type="submission" date="2014-03" db="EMBL/GenBank/DDBJ databases">
        <title>Complete genome sequence of the Radio-Resistant Rubrobacter radiotolerans RSPS-4.</title>
        <authorList>
            <person name="Egas C.C."/>
            <person name="Barroso C.C."/>
            <person name="Froufe H.J.C."/>
            <person name="Pacheco J.J."/>
            <person name="Albuquerque L.L."/>
            <person name="da Costa M.M.S."/>
        </authorList>
    </citation>
    <scope>NUCLEOTIDE SEQUENCE [LARGE SCALE GENOMIC DNA]</scope>
    <source>
        <strain evidence="4 6">RSPS-4</strain>
    </source>
</reference>
<organism evidence="4 6">
    <name type="scientific">Rubrobacter radiotolerans</name>
    <name type="common">Arthrobacter radiotolerans</name>
    <dbReference type="NCBI Taxonomy" id="42256"/>
    <lineage>
        <taxon>Bacteria</taxon>
        <taxon>Bacillati</taxon>
        <taxon>Actinomycetota</taxon>
        <taxon>Rubrobacteria</taxon>
        <taxon>Rubrobacterales</taxon>
        <taxon>Rubrobacteraceae</taxon>
        <taxon>Rubrobacter</taxon>
    </lineage>
</organism>
<dbReference type="EMBL" id="JAWXXX010000001">
    <property type="protein sequence ID" value="MDX5895056.1"/>
    <property type="molecule type" value="Genomic_DNA"/>
</dbReference>
<feature type="signal peptide" evidence="2">
    <location>
        <begin position="1"/>
        <end position="21"/>
    </location>
</feature>
<dbReference type="Gene3D" id="3.60.21.10">
    <property type="match status" value="1"/>
</dbReference>
<feature type="domain" description="Capsule synthesis protein CapA" evidence="3">
    <location>
        <begin position="162"/>
        <end position="436"/>
    </location>
</feature>
<dbReference type="PANTHER" id="PTHR33393">
    <property type="entry name" value="POLYGLUTAMINE SYNTHESIS ACCESSORY PROTEIN RV0574C-RELATED"/>
    <property type="match status" value="1"/>
</dbReference>
<keyword evidence="6" id="KW-1185">Reference proteome</keyword>
<dbReference type="eggNOG" id="COG2843">
    <property type="taxonomic scope" value="Bacteria"/>
</dbReference>
<dbReference type="PANTHER" id="PTHR33393:SF13">
    <property type="entry name" value="PGA BIOSYNTHESIS PROTEIN CAPA"/>
    <property type="match status" value="1"/>
</dbReference>
<dbReference type="EC" id="3.1.-.-" evidence="5"/>
<dbReference type="PROSITE" id="PS51257">
    <property type="entry name" value="PROKAR_LIPOPROTEIN"/>
    <property type="match status" value="1"/>
</dbReference>
<evidence type="ECO:0000256" key="2">
    <source>
        <dbReference type="SAM" id="SignalP"/>
    </source>
</evidence>
<evidence type="ECO:0000256" key="1">
    <source>
        <dbReference type="ARBA" id="ARBA00005662"/>
    </source>
</evidence>
<feature type="chain" id="PRO_5039496553" evidence="2">
    <location>
        <begin position="22"/>
        <end position="505"/>
    </location>
</feature>
<comment type="similarity">
    <text evidence="1">Belongs to the CapA family.</text>
</comment>
<sequence length="505" mass="53436">MKRTLFALLACALAALLASCASEPMERLAAGAFESSVASSTTEPEGAYLVPVAHLASPLEDVSVRELSGSYSPLVPAGLSGGVSELLGVERVRSSGSAEEVVRRVSRDPEAVGLVPWQAVDGRVKALSVEGVAPLSPDAGSLEGYPLVLGEADAPERERLRRVVIGGDVVLDRGLPYAVYNLGGGRSFPLDGGYAAVTERWSVPSEFSEYGYIHEFSAERVGGAGAVREYLHGADLTLANLESPVLRDAVWHAEGTVFHGDLDLLPVLTDGGIDGVALANNHILDAGAPGLAETLGHLERAGIEHTGAGEDLAAARKPMVFDLGGVKVGVLNYQNVPDYEWAWATGTTPGTAPLRADLVRRDVKQLKEQVDVVIVMPHWGNEYLATPELDQVGLAREIVAAGADLVVGGHAHWAKGMEVRQGAPVFYGLGNFLFDQTWSEETSTGIFAEVTLYDGRVVQARPVPYLVLDYAQPNFLLGTDRDRALAGVFSASVGPEFEAYTASGE</sequence>
<dbReference type="SMART" id="SM00854">
    <property type="entry name" value="PGA_cap"/>
    <property type="match status" value="1"/>
</dbReference>
<dbReference type="InterPro" id="IPR019079">
    <property type="entry name" value="Capsule_synth_CapA"/>
</dbReference>
<keyword evidence="2" id="KW-0732">Signal</keyword>
<dbReference type="CDD" id="cd07381">
    <property type="entry name" value="MPP_CapA"/>
    <property type="match status" value="1"/>
</dbReference>
<dbReference type="AlphaFoldDB" id="A0A023X5Q3"/>
<evidence type="ECO:0000313" key="6">
    <source>
        <dbReference type="Proteomes" id="UP000025229"/>
    </source>
</evidence>
<keyword evidence="5" id="KW-0378">Hydrolase</keyword>
<dbReference type="GO" id="GO:0016787">
    <property type="term" value="F:hydrolase activity"/>
    <property type="evidence" value="ECO:0007669"/>
    <property type="project" value="UniProtKB-KW"/>
</dbReference>
<dbReference type="Pfam" id="PF09587">
    <property type="entry name" value="PGA_cap"/>
    <property type="match status" value="1"/>
</dbReference>
<dbReference type="InterPro" id="IPR029052">
    <property type="entry name" value="Metallo-depent_PP-like"/>
</dbReference>
<gene>
    <name evidence="4" type="ORF">RradSPS_2370</name>
    <name evidence="5" type="ORF">SIL72_13600</name>
</gene>
<evidence type="ECO:0000313" key="5">
    <source>
        <dbReference type="EMBL" id="MDX5895056.1"/>
    </source>
</evidence>
<dbReference type="KEGG" id="rrd:RradSPS_2370"/>
<dbReference type="InterPro" id="IPR052169">
    <property type="entry name" value="CW_Biosynth-Accessory"/>
</dbReference>
<dbReference type="RefSeq" id="WP_051589761.1">
    <property type="nucleotide sequence ID" value="NZ_CP007514.1"/>
</dbReference>
<dbReference type="SUPFAM" id="SSF56300">
    <property type="entry name" value="Metallo-dependent phosphatases"/>
    <property type="match status" value="1"/>
</dbReference>
<accession>A0A023X5Q3</accession>
<dbReference type="OrthoDB" id="9810718at2"/>
<evidence type="ECO:0000259" key="3">
    <source>
        <dbReference type="SMART" id="SM00854"/>
    </source>
</evidence>
<dbReference type="Proteomes" id="UP001281130">
    <property type="component" value="Unassembled WGS sequence"/>
</dbReference>
<dbReference type="Proteomes" id="UP000025229">
    <property type="component" value="Chromosome"/>
</dbReference>
<dbReference type="STRING" id="42256.RradSPS_2370"/>
<dbReference type="HOGENOM" id="CLU_041663_0_0_11"/>
<name>A0A023X5Q3_RUBRA</name>
<reference evidence="5" key="2">
    <citation type="submission" date="2023-11" db="EMBL/GenBank/DDBJ databases">
        <title>MicrobeMod: A computational toolkit for identifying prokaryotic methylation and restriction-modification with nanopore sequencing.</title>
        <authorList>
            <person name="Crits-Christoph A."/>
            <person name="Kang S.C."/>
            <person name="Lee H."/>
            <person name="Ostrov N."/>
        </authorList>
    </citation>
    <scope>NUCLEOTIDE SEQUENCE</scope>
    <source>
        <strain evidence="5">ATCC 51242</strain>
    </source>
</reference>
<proteinExistence type="inferred from homology"/>